<dbReference type="AlphaFoldDB" id="A2E0X0"/>
<dbReference type="InterPro" id="IPR037191">
    <property type="entry name" value="VPS9_dom_sf"/>
</dbReference>
<gene>
    <name evidence="1" type="ORF">TVAG_371990</name>
</gene>
<proteinExistence type="predicted"/>
<dbReference type="KEGG" id="tva:4771705"/>
<dbReference type="SMR" id="A2E0X0"/>
<dbReference type="Proteomes" id="UP000001542">
    <property type="component" value="Unassembled WGS sequence"/>
</dbReference>
<organism evidence="1 2">
    <name type="scientific">Trichomonas vaginalis (strain ATCC PRA-98 / G3)</name>
    <dbReference type="NCBI Taxonomy" id="412133"/>
    <lineage>
        <taxon>Eukaryota</taxon>
        <taxon>Metamonada</taxon>
        <taxon>Parabasalia</taxon>
        <taxon>Trichomonadida</taxon>
        <taxon>Trichomonadidae</taxon>
        <taxon>Trichomonas</taxon>
    </lineage>
</organism>
<evidence type="ECO:0000313" key="2">
    <source>
        <dbReference type="Proteomes" id="UP000001542"/>
    </source>
</evidence>
<reference evidence="1" key="2">
    <citation type="journal article" date="2007" name="Science">
        <title>Draft genome sequence of the sexually transmitted pathogen Trichomonas vaginalis.</title>
        <authorList>
            <person name="Carlton J.M."/>
            <person name="Hirt R.P."/>
            <person name="Silva J.C."/>
            <person name="Delcher A.L."/>
            <person name="Schatz M."/>
            <person name="Zhao Q."/>
            <person name="Wortman J.R."/>
            <person name="Bidwell S.L."/>
            <person name="Alsmark U.C.M."/>
            <person name="Besteiro S."/>
            <person name="Sicheritz-Ponten T."/>
            <person name="Noel C.J."/>
            <person name="Dacks J.B."/>
            <person name="Foster P.G."/>
            <person name="Simillion C."/>
            <person name="Van de Peer Y."/>
            <person name="Miranda-Saavedra D."/>
            <person name="Barton G.J."/>
            <person name="Westrop G.D."/>
            <person name="Mueller S."/>
            <person name="Dessi D."/>
            <person name="Fiori P.L."/>
            <person name="Ren Q."/>
            <person name="Paulsen I."/>
            <person name="Zhang H."/>
            <person name="Bastida-Corcuera F.D."/>
            <person name="Simoes-Barbosa A."/>
            <person name="Brown M.T."/>
            <person name="Hayes R.D."/>
            <person name="Mukherjee M."/>
            <person name="Okumura C.Y."/>
            <person name="Schneider R."/>
            <person name="Smith A.J."/>
            <person name="Vanacova S."/>
            <person name="Villalvazo M."/>
            <person name="Haas B.J."/>
            <person name="Pertea M."/>
            <person name="Feldblyum T.V."/>
            <person name="Utterback T.R."/>
            <person name="Shu C.L."/>
            <person name="Osoegawa K."/>
            <person name="de Jong P.J."/>
            <person name="Hrdy I."/>
            <person name="Horvathova L."/>
            <person name="Zubacova Z."/>
            <person name="Dolezal P."/>
            <person name="Malik S.B."/>
            <person name="Logsdon J.M. Jr."/>
            <person name="Henze K."/>
            <person name="Gupta A."/>
            <person name="Wang C.C."/>
            <person name="Dunne R.L."/>
            <person name="Upcroft J.A."/>
            <person name="Upcroft P."/>
            <person name="White O."/>
            <person name="Salzberg S.L."/>
            <person name="Tang P."/>
            <person name="Chiu C.-H."/>
            <person name="Lee Y.-S."/>
            <person name="Embley T.M."/>
            <person name="Coombs G.H."/>
            <person name="Mottram J.C."/>
            <person name="Tachezy J."/>
            <person name="Fraser-Liggett C.M."/>
            <person name="Johnson P.J."/>
        </authorList>
    </citation>
    <scope>NUCLEOTIDE SEQUENCE [LARGE SCALE GENOMIC DNA]</scope>
    <source>
        <strain evidence="1">G3</strain>
    </source>
</reference>
<name>A2E0X0_TRIV3</name>
<reference evidence="1" key="1">
    <citation type="submission" date="2006-10" db="EMBL/GenBank/DDBJ databases">
        <authorList>
            <person name="Amadeo P."/>
            <person name="Zhao Q."/>
            <person name="Wortman J."/>
            <person name="Fraser-Liggett C."/>
            <person name="Carlton J."/>
        </authorList>
    </citation>
    <scope>NUCLEOTIDE SEQUENCE</scope>
    <source>
        <strain evidence="1">G3</strain>
    </source>
</reference>
<evidence type="ECO:0000313" key="1">
    <source>
        <dbReference type="EMBL" id="EAY13725.1"/>
    </source>
</evidence>
<dbReference type="RefSeq" id="XP_001325948.1">
    <property type="nucleotide sequence ID" value="XM_001325913.1"/>
</dbReference>
<keyword evidence="2" id="KW-1185">Reference proteome</keyword>
<dbReference type="SUPFAM" id="SSF109993">
    <property type="entry name" value="VPS9 domain"/>
    <property type="match status" value="1"/>
</dbReference>
<sequence>MSENKFQFLFDIQKRIKHHKLMLKELNSAINPELQKYDEEISEYFISMQASNKIIHDIMNNSKGKSVSEILNGVQMTYHISEDYSMCDNIQKCVENSLDVIRYKAISDKYTSFCIVPSLFRYLWCKEDVESYLSFVFESEESVQVELIKCLITHPFIISYFRASLQPLYRKFDNLPQEQVVDETIKSLLEYVELIPDFFMKILKHFHNPRVIFVDIFLRAYILDPFLFGCCRYEFQLYHSDFFGKYFDFLKEYFFSEASLSFIITLLSTKSVLLSPSMKLFQDVTLEYGDRYMVGPEESDFLESICTVNSSNYTYLYKKQPMKPLPDPISSLPPFVDSVIRLLENSNMVLAEGNNFSKSAITQIVELGAPHLLPELDQISNDLAKLEIGDLCQMIEVKLKYQENYIQARIKDIVARYSSQSSLIRMYTQVSKSIIENAKVLAFLENPTDKPENINCSRAKVTVDLLDTMSNFMWETDLDKAALVFYNSDVIEDKDPFITKCKGKLSELKFFANELSLIVDGASPLAMADHIITAMGWLSEYIFSCGQEEAGADQIVPLTILAITVARPAHLGSLVAILDDYLMPINERTPIFSHTETFFVSTFIAASNYILDKAREVIENPFSPSKFND</sequence>
<dbReference type="VEuPathDB" id="TrichDB:TVAG_371990"/>
<dbReference type="EMBL" id="DS113281">
    <property type="protein sequence ID" value="EAY13725.1"/>
    <property type="molecule type" value="Genomic_DNA"/>
</dbReference>
<dbReference type="VEuPathDB" id="TrichDB:TVAGG3_0326270"/>
<dbReference type="Gene3D" id="1.20.1050.80">
    <property type="entry name" value="VPS9 domain"/>
    <property type="match status" value="1"/>
</dbReference>
<accession>A2E0X0</accession>
<dbReference type="InParanoid" id="A2E0X0"/>
<protein>
    <submittedName>
        <fullName evidence="1">Uncharacterized protein</fullName>
    </submittedName>
</protein>